<organism evidence="2 3">
    <name type="scientific">Amborella trichopoda</name>
    <dbReference type="NCBI Taxonomy" id="13333"/>
    <lineage>
        <taxon>Eukaryota</taxon>
        <taxon>Viridiplantae</taxon>
        <taxon>Streptophyta</taxon>
        <taxon>Embryophyta</taxon>
        <taxon>Tracheophyta</taxon>
        <taxon>Spermatophyta</taxon>
        <taxon>Magnoliopsida</taxon>
        <taxon>Amborellales</taxon>
        <taxon>Amborellaceae</taxon>
        <taxon>Amborella</taxon>
    </lineage>
</organism>
<keyword evidence="1" id="KW-0732">Signal</keyword>
<dbReference type="Pfam" id="PF06521">
    <property type="entry name" value="PAR1"/>
    <property type="match status" value="1"/>
</dbReference>
<dbReference type="InterPro" id="IPR009489">
    <property type="entry name" value="PAR1"/>
</dbReference>
<feature type="signal peptide" evidence="1">
    <location>
        <begin position="1"/>
        <end position="18"/>
    </location>
</feature>
<evidence type="ECO:0008006" key="4">
    <source>
        <dbReference type="Google" id="ProtNLM"/>
    </source>
</evidence>
<dbReference type="Proteomes" id="UP000017836">
    <property type="component" value="Unassembled WGS sequence"/>
</dbReference>
<name>W1PHZ6_AMBTC</name>
<dbReference type="Gramene" id="ERN09617">
    <property type="protein sequence ID" value="ERN09617"/>
    <property type="gene ID" value="AMTR_s00029p00186810"/>
</dbReference>
<reference evidence="3" key="1">
    <citation type="journal article" date="2013" name="Science">
        <title>The Amborella genome and the evolution of flowering plants.</title>
        <authorList>
            <consortium name="Amborella Genome Project"/>
        </authorList>
    </citation>
    <scope>NUCLEOTIDE SEQUENCE [LARGE SCALE GENOMIC DNA]</scope>
</reference>
<sequence length="175" mass="18702">MPLALFFVLSMLLHGAFAEIVCENLSKDKCAFSISSAGKRCVLEKYAGNDGDEAEFQCRSSEVVVERLSEWIETEECIQACGLDRNSVGISSDSLLEPQFTAKLCATACFNNCPNVVDLYVNLAAGEGVFLPELCQVQRINPRRGMAELLSSGVAGGPEPSVAAFSMIAPSPSAI</sequence>
<dbReference type="HOGENOM" id="CLU_101177_0_0_1"/>
<gene>
    <name evidence="2" type="ORF">AMTR_s00029p00186810</name>
</gene>
<dbReference type="OMA" id="SMCAFSI"/>
<protein>
    <recommendedName>
        <fullName evidence="4">PAR1 protein</fullName>
    </recommendedName>
</protein>
<proteinExistence type="predicted"/>
<dbReference type="AlphaFoldDB" id="W1PHZ6"/>
<dbReference type="PANTHER" id="PTHR33649:SF4">
    <property type="entry name" value="PAR1 PROTEIN"/>
    <property type="match status" value="1"/>
</dbReference>
<dbReference type="PANTHER" id="PTHR33649">
    <property type="entry name" value="PAR1 PROTEIN"/>
    <property type="match status" value="1"/>
</dbReference>
<evidence type="ECO:0000313" key="2">
    <source>
        <dbReference type="EMBL" id="ERN09617.1"/>
    </source>
</evidence>
<evidence type="ECO:0000313" key="3">
    <source>
        <dbReference type="Proteomes" id="UP000017836"/>
    </source>
</evidence>
<dbReference type="EMBL" id="KI392980">
    <property type="protein sequence ID" value="ERN09617.1"/>
    <property type="molecule type" value="Genomic_DNA"/>
</dbReference>
<accession>W1PHZ6</accession>
<feature type="chain" id="PRO_5004808280" description="PAR1 protein" evidence="1">
    <location>
        <begin position="19"/>
        <end position="175"/>
    </location>
</feature>
<dbReference type="eggNOG" id="ENOG502RXJH">
    <property type="taxonomic scope" value="Eukaryota"/>
</dbReference>
<dbReference type="STRING" id="13333.W1PHZ6"/>
<evidence type="ECO:0000256" key="1">
    <source>
        <dbReference type="SAM" id="SignalP"/>
    </source>
</evidence>
<keyword evidence="3" id="KW-1185">Reference proteome</keyword>